<feature type="region of interest" description="Disordered" evidence="6">
    <location>
        <begin position="48"/>
        <end position="106"/>
    </location>
</feature>
<dbReference type="HOGENOM" id="CLU_412381_0_0_1"/>
<evidence type="ECO:0000256" key="3">
    <source>
        <dbReference type="ARBA" id="ARBA00023125"/>
    </source>
</evidence>
<keyword evidence="7" id="KW-1133">Transmembrane helix</keyword>
<feature type="compositionally biased region" description="Low complexity" evidence="6">
    <location>
        <begin position="341"/>
        <end position="354"/>
    </location>
</feature>
<dbReference type="SUPFAM" id="SSF47459">
    <property type="entry name" value="HLH, helix-loop-helix DNA-binding domain"/>
    <property type="match status" value="1"/>
</dbReference>
<accession>B4G699</accession>
<evidence type="ECO:0000259" key="8">
    <source>
        <dbReference type="PROSITE" id="PS50888"/>
    </source>
</evidence>
<dbReference type="InterPro" id="IPR003650">
    <property type="entry name" value="Orange_dom"/>
</dbReference>
<feature type="region of interest" description="Disordered" evidence="6">
    <location>
        <begin position="341"/>
        <end position="400"/>
    </location>
</feature>
<dbReference type="PhylomeDB" id="B4G699"/>
<evidence type="ECO:0000256" key="6">
    <source>
        <dbReference type="SAM" id="MobiDB-lite"/>
    </source>
</evidence>
<protein>
    <submittedName>
        <fullName evidence="10">GL23696</fullName>
    </submittedName>
</protein>
<comment type="subcellular location">
    <subcellularLocation>
        <location evidence="1">Nucleus</location>
    </subcellularLocation>
</comment>
<dbReference type="GO" id="GO:0005634">
    <property type="term" value="C:nucleus"/>
    <property type="evidence" value="ECO:0007669"/>
    <property type="project" value="UniProtKB-SubCell"/>
</dbReference>
<dbReference type="InterPro" id="IPR050370">
    <property type="entry name" value="HES_HEY"/>
</dbReference>
<keyword evidence="3" id="KW-0238">DNA-binding</keyword>
<name>B4G699_DROPE</name>
<dbReference type="GO" id="GO:0003677">
    <property type="term" value="F:DNA binding"/>
    <property type="evidence" value="ECO:0007669"/>
    <property type="project" value="UniProtKB-KW"/>
</dbReference>
<dbReference type="GO" id="GO:0006355">
    <property type="term" value="P:regulation of DNA-templated transcription"/>
    <property type="evidence" value="ECO:0007669"/>
    <property type="project" value="InterPro"/>
</dbReference>
<evidence type="ECO:0000313" key="11">
    <source>
        <dbReference type="Proteomes" id="UP000008744"/>
    </source>
</evidence>
<feature type="compositionally biased region" description="Basic and acidic residues" evidence="6">
    <location>
        <begin position="541"/>
        <end position="558"/>
    </location>
</feature>
<dbReference type="InterPro" id="IPR036638">
    <property type="entry name" value="HLH_DNA-bd_sf"/>
</dbReference>
<feature type="domain" description="BHLH" evidence="8">
    <location>
        <begin position="160"/>
        <end position="215"/>
    </location>
</feature>
<evidence type="ECO:0000256" key="1">
    <source>
        <dbReference type="ARBA" id="ARBA00004123"/>
    </source>
</evidence>
<dbReference type="eggNOG" id="KOG4304">
    <property type="taxonomic scope" value="Eukaryota"/>
</dbReference>
<evidence type="ECO:0000313" key="10">
    <source>
        <dbReference type="EMBL" id="EDW23858.1"/>
    </source>
</evidence>
<dbReference type="Proteomes" id="UP000008744">
    <property type="component" value="Unassembled WGS sequence"/>
</dbReference>
<keyword evidence="7" id="KW-0472">Membrane</keyword>
<dbReference type="Pfam" id="PF00010">
    <property type="entry name" value="HLH"/>
    <property type="match status" value="1"/>
</dbReference>
<sequence>MSADMFECMCVSVSVCVCVRAYLNLPSVFVFVFAFAFAFAFAATRRQPERTPPSTIPPQLQATLTQQQSQQQSRTAEQPDTAGAEGATAGGTGSRHSSMEPFWNESNGHAAHPVKYESEAAVSSFPYCTESSLNFSTSATAYSEDDAEYATGRRNKTSRQDPLSHRIIEKRRRDRMNSCLADLSRLIPPQYQRKGRGRIEKTEIIEMAIRHLKHLQSECLQKESDYRSGYMDCMKEAAKFLYDVHMQDFCHRLLGRLQEHIDDMFKTECYKSSRTCHMPDNVSASSGSPHQAYHPPLCHLRDMLGASDVEHSQDHNDVKDLSFRNHLNQLHRNQQAVAAAAAVAANGSGSSSSSTTPRGRQLAAPDQWGRQAHGRQCPTNSTGLLPAAGSSNAASSTTCPSTVTCPAITSASVAPPMAAHQQQQQLPHQAAVITWTAPHHHTDSSHHDFDSSREPILHTDTSNMHSPPPRDMLLQQHPHLGHNHTQDSLMSVRMRNYSESSHEVEHNNNYKYKNHIKERFVHELHDEETSSEHCAVASHLQSDHSHMQAHSDHSKDGTEPEIAPIMAKKRKMAEAAAAAAAVANGEHPLDVHCEASSPNPPRQLLMLREDTKSSPSFNFSDIKDIKSELHNSNSNSSPLLAKLNAAAAAGAQLSTPSSTTTSLAPRHSFTVPIFALHGQGNYYVPLNVDYNALVPFLNGMDLLEKSYSSMPVVHPININVNFMPSSPSASLLAAAAAAAAVAAGKQQQAAVAAAAASASAGGPLSSVVGANSAAAQVAAVAAAAVAKAKLEQAMNSSW</sequence>
<dbReference type="PROSITE" id="PS50888">
    <property type="entry name" value="BHLH"/>
    <property type="match status" value="1"/>
</dbReference>
<dbReference type="OrthoDB" id="6371181at2759"/>
<keyword evidence="11" id="KW-1185">Reference proteome</keyword>
<evidence type="ECO:0000256" key="5">
    <source>
        <dbReference type="ARBA" id="ARBA00023242"/>
    </source>
</evidence>
<dbReference type="SMART" id="SM00511">
    <property type="entry name" value="ORANGE"/>
    <property type="match status" value="1"/>
</dbReference>
<feature type="compositionally biased region" description="Low complexity" evidence="6">
    <location>
        <begin position="387"/>
        <end position="400"/>
    </location>
</feature>
<keyword evidence="4" id="KW-0804">Transcription</keyword>
<dbReference type="FunFam" id="4.10.280.10:FF:000079">
    <property type="entry name" value="CLUMA_CG001539, isoform A"/>
    <property type="match status" value="1"/>
</dbReference>
<dbReference type="SUPFAM" id="SSF158457">
    <property type="entry name" value="Orange domain-like"/>
    <property type="match status" value="1"/>
</dbReference>
<feature type="domain" description="Orange" evidence="9">
    <location>
        <begin position="226"/>
        <end position="257"/>
    </location>
</feature>
<dbReference type="PANTHER" id="PTHR10985">
    <property type="entry name" value="BASIC HELIX-LOOP-HELIX TRANSCRIPTION FACTOR, HES-RELATED"/>
    <property type="match status" value="1"/>
</dbReference>
<dbReference type="AlphaFoldDB" id="B4G699"/>
<dbReference type="EMBL" id="CH479179">
    <property type="protein sequence ID" value="EDW23858.1"/>
    <property type="molecule type" value="Genomic_DNA"/>
</dbReference>
<dbReference type="OMA" id="FKNYIQQ"/>
<evidence type="ECO:0000256" key="2">
    <source>
        <dbReference type="ARBA" id="ARBA00023015"/>
    </source>
</evidence>
<dbReference type="SMART" id="SM00353">
    <property type="entry name" value="HLH"/>
    <property type="match status" value="1"/>
</dbReference>
<feature type="region of interest" description="Disordered" evidence="6">
    <location>
        <begin position="538"/>
        <end position="559"/>
    </location>
</feature>
<dbReference type="STRING" id="7234.B4G699"/>
<feature type="compositionally biased region" description="Basic and acidic residues" evidence="6">
    <location>
        <begin position="440"/>
        <end position="457"/>
    </location>
</feature>
<dbReference type="InterPro" id="IPR011598">
    <property type="entry name" value="bHLH_dom"/>
</dbReference>
<feature type="compositionally biased region" description="Low complexity" evidence="6">
    <location>
        <begin position="59"/>
        <end position="73"/>
    </location>
</feature>
<evidence type="ECO:0000259" key="9">
    <source>
        <dbReference type="PROSITE" id="PS51054"/>
    </source>
</evidence>
<dbReference type="Pfam" id="PF07527">
    <property type="entry name" value="Hairy_orange"/>
    <property type="match status" value="1"/>
</dbReference>
<dbReference type="PROSITE" id="PS51054">
    <property type="entry name" value="ORANGE"/>
    <property type="match status" value="1"/>
</dbReference>
<proteinExistence type="predicted"/>
<feature type="transmembrane region" description="Helical" evidence="7">
    <location>
        <begin position="21"/>
        <end position="43"/>
    </location>
</feature>
<reference evidence="10 11" key="1">
    <citation type="journal article" date="2007" name="Nature">
        <title>Evolution of genes and genomes on the Drosophila phylogeny.</title>
        <authorList>
            <consortium name="Drosophila 12 Genomes Consortium"/>
            <person name="Clark A.G."/>
            <person name="Eisen M.B."/>
            <person name="Smith D.R."/>
            <person name="Bergman C.M."/>
            <person name="Oliver B."/>
            <person name="Markow T.A."/>
            <person name="Kaufman T.C."/>
            <person name="Kellis M."/>
            <person name="Gelbart W."/>
            <person name="Iyer V.N."/>
            <person name="Pollard D.A."/>
            <person name="Sackton T.B."/>
            <person name="Larracuente A.M."/>
            <person name="Singh N.D."/>
            <person name="Abad J.P."/>
            <person name="Abt D.N."/>
            <person name="Adryan B."/>
            <person name="Aguade M."/>
            <person name="Akashi H."/>
            <person name="Anderson W.W."/>
            <person name="Aquadro C.F."/>
            <person name="Ardell D.H."/>
            <person name="Arguello R."/>
            <person name="Artieri C.G."/>
            <person name="Barbash D.A."/>
            <person name="Barker D."/>
            <person name="Barsanti P."/>
            <person name="Batterham P."/>
            <person name="Batzoglou S."/>
            <person name="Begun D."/>
            <person name="Bhutkar A."/>
            <person name="Blanco E."/>
            <person name="Bosak S.A."/>
            <person name="Bradley R.K."/>
            <person name="Brand A.D."/>
            <person name="Brent M.R."/>
            <person name="Brooks A.N."/>
            <person name="Brown R.H."/>
            <person name="Butlin R.K."/>
            <person name="Caggese C."/>
            <person name="Calvi B.R."/>
            <person name="Bernardo de Carvalho A."/>
            <person name="Caspi A."/>
            <person name="Castrezana S."/>
            <person name="Celniker S.E."/>
            <person name="Chang J.L."/>
            <person name="Chapple C."/>
            <person name="Chatterji S."/>
            <person name="Chinwalla A."/>
            <person name="Civetta A."/>
            <person name="Clifton S.W."/>
            <person name="Comeron J.M."/>
            <person name="Costello J.C."/>
            <person name="Coyne J.A."/>
            <person name="Daub J."/>
            <person name="David R.G."/>
            <person name="Delcher A.L."/>
            <person name="Delehaunty K."/>
            <person name="Do C.B."/>
            <person name="Ebling H."/>
            <person name="Edwards K."/>
            <person name="Eickbush T."/>
            <person name="Evans J.D."/>
            <person name="Filipski A."/>
            <person name="Findeiss S."/>
            <person name="Freyhult E."/>
            <person name="Fulton L."/>
            <person name="Fulton R."/>
            <person name="Garcia A.C."/>
            <person name="Gardiner A."/>
            <person name="Garfield D.A."/>
            <person name="Garvin B.E."/>
            <person name="Gibson G."/>
            <person name="Gilbert D."/>
            <person name="Gnerre S."/>
            <person name="Godfrey J."/>
            <person name="Good R."/>
            <person name="Gotea V."/>
            <person name="Gravely B."/>
            <person name="Greenberg A.J."/>
            <person name="Griffiths-Jones S."/>
            <person name="Gross S."/>
            <person name="Guigo R."/>
            <person name="Gustafson E.A."/>
            <person name="Haerty W."/>
            <person name="Hahn M.W."/>
            <person name="Halligan D.L."/>
            <person name="Halpern A.L."/>
            <person name="Halter G.M."/>
            <person name="Han M.V."/>
            <person name="Heger A."/>
            <person name="Hillier L."/>
            <person name="Hinrichs A.S."/>
            <person name="Holmes I."/>
            <person name="Hoskins R.A."/>
            <person name="Hubisz M.J."/>
            <person name="Hultmark D."/>
            <person name="Huntley M.A."/>
            <person name="Jaffe D.B."/>
            <person name="Jagadeeshan S."/>
            <person name="Jeck W.R."/>
            <person name="Johnson J."/>
            <person name="Jones C.D."/>
            <person name="Jordan W.C."/>
            <person name="Karpen G.H."/>
            <person name="Kataoka E."/>
            <person name="Keightley P.D."/>
            <person name="Kheradpour P."/>
            <person name="Kirkness E.F."/>
            <person name="Koerich L.B."/>
            <person name="Kristiansen K."/>
            <person name="Kudrna D."/>
            <person name="Kulathinal R.J."/>
            <person name="Kumar S."/>
            <person name="Kwok R."/>
            <person name="Lander E."/>
            <person name="Langley C.H."/>
            <person name="Lapoint R."/>
            <person name="Lazzaro B.P."/>
            <person name="Lee S.J."/>
            <person name="Levesque L."/>
            <person name="Li R."/>
            <person name="Lin C.F."/>
            <person name="Lin M.F."/>
            <person name="Lindblad-Toh K."/>
            <person name="Llopart A."/>
            <person name="Long M."/>
            <person name="Low L."/>
            <person name="Lozovsky E."/>
            <person name="Lu J."/>
            <person name="Luo M."/>
            <person name="Machado C.A."/>
            <person name="Makalowski W."/>
            <person name="Marzo M."/>
            <person name="Matsuda M."/>
            <person name="Matzkin L."/>
            <person name="McAllister B."/>
            <person name="McBride C.S."/>
            <person name="McKernan B."/>
            <person name="McKernan K."/>
            <person name="Mendez-Lago M."/>
            <person name="Minx P."/>
            <person name="Mollenhauer M.U."/>
            <person name="Montooth K."/>
            <person name="Mount S.M."/>
            <person name="Mu X."/>
            <person name="Myers E."/>
            <person name="Negre B."/>
            <person name="Newfeld S."/>
            <person name="Nielsen R."/>
            <person name="Noor M.A."/>
            <person name="O'Grady P."/>
            <person name="Pachter L."/>
            <person name="Papaceit M."/>
            <person name="Parisi M.J."/>
            <person name="Parisi M."/>
            <person name="Parts L."/>
            <person name="Pedersen J.S."/>
            <person name="Pesole G."/>
            <person name="Phillippy A.M."/>
            <person name="Ponting C.P."/>
            <person name="Pop M."/>
            <person name="Porcelli D."/>
            <person name="Powell J.R."/>
            <person name="Prohaska S."/>
            <person name="Pruitt K."/>
            <person name="Puig M."/>
            <person name="Quesneville H."/>
            <person name="Ram K.R."/>
            <person name="Rand D."/>
            <person name="Rasmussen M.D."/>
            <person name="Reed L.K."/>
            <person name="Reenan R."/>
            <person name="Reily A."/>
            <person name="Remington K.A."/>
            <person name="Rieger T.T."/>
            <person name="Ritchie M.G."/>
            <person name="Robin C."/>
            <person name="Rogers Y.H."/>
            <person name="Rohde C."/>
            <person name="Rozas J."/>
            <person name="Rubenfield M.J."/>
            <person name="Ruiz A."/>
            <person name="Russo S."/>
            <person name="Salzberg S.L."/>
            <person name="Sanchez-Gracia A."/>
            <person name="Saranga D.J."/>
            <person name="Sato H."/>
            <person name="Schaeffer S.W."/>
            <person name="Schatz M.C."/>
            <person name="Schlenke T."/>
            <person name="Schwartz R."/>
            <person name="Segarra C."/>
            <person name="Singh R.S."/>
            <person name="Sirot L."/>
            <person name="Sirota M."/>
            <person name="Sisneros N.B."/>
            <person name="Smith C.D."/>
            <person name="Smith T.F."/>
            <person name="Spieth J."/>
            <person name="Stage D.E."/>
            <person name="Stark A."/>
            <person name="Stephan W."/>
            <person name="Strausberg R.L."/>
            <person name="Strempel S."/>
            <person name="Sturgill D."/>
            <person name="Sutton G."/>
            <person name="Sutton G.G."/>
            <person name="Tao W."/>
            <person name="Teichmann S."/>
            <person name="Tobari Y.N."/>
            <person name="Tomimura Y."/>
            <person name="Tsolas J.M."/>
            <person name="Valente V.L."/>
            <person name="Venter E."/>
            <person name="Venter J.C."/>
            <person name="Vicario S."/>
            <person name="Vieira F.G."/>
            <person name="Vilella A.J."/>
            <person name="Villasante A."/>
            <person name="Walenz B."/>
            <person name="Wang J."/>
            <person name="Wasserman M."/>
            <person name="Watts T."/>
            <person name="Wilson D."/>
            <person name="Wilson R.K."/>
            <person name="Wing R.A."/>
            <person name="Wolfner M.F."/>
            <person name="Wong A."/>
            <person name="Wong G.K."/>
            <person name="Wu C.I."/>
            <person name="Wu G."/>
            <person name="Yamamoto D."/>
            <person name="Yang H.P."/>
            <person name="Yang S.P."/>
            <person name="Yorke J.A."/>
            <person name="Yoshida K."/>
            <person name="Zdobnov E."/>
            <person name="Zhang P."/>
            <person name="Zhang Y."/>
            <person name="Zimin A.V."/>
            <person name="Baldwin J."/>
            <person name="Abdouelleil A."/>
            <person name="Abdulkadir J."/>
            <person name="Abebe A."/>
            <person name="Abera B."/>
            <person name="Abreu J."/>
            <person name="Acer S.C."/>
            <person name="Aftuck L."/>
            <person name="Alexander A."/>
            <person name="An P."/>
            <person name="Anderson E."/>
            <person name="Anderson S."/>
            <person name="Arachi H."/>
            <person name="Azer M."/>
            <person name="Bachantsang P."/>
            <person name="Barry A."/>
            <person name="Bayul T."/>
            <person name="Berlin A."/>
            <person name="Bessette D."/>
            <person name="Bloom T."/>
            <person name="Blye J."/>
            <person name="Boguslavskiy L."/>
            <person name="Bonnet C."/>
            <person name="Boukhgalter B."/>
            <person name="Bourzgui I."/>
            <person name="Brown A."/>
            <person name="Cahill P."/>
            <person name="Channer S."/>
            <person name="Cheshatsang Y."/>
            <person name="Chuda L."/>
            <person name="Citroen M."/>
            <person name="Collymore A."/>
            <person name="Cooke P."/>
            <person name="Costello M."/>
            <person name="D'Aco K."/>
            <person name="Daza R."/>
            <person name="De Haan G."/>
            <person name="DeGray S."/>
            <person name="DeMaso C."/>
            <person name="Dhargay N."/>
            <person name="Dooley K."/>
            <person name="Dooley E."/>
            <person name="Doricent M."/>
            <person name="Dorje P."/>
            <person name="Dorjee K."/>
            <person name="Dupes A."/>
            <person name="Elong R."/>
            <person name="Falk J."/>
            <person name="Farina A."/>
            <person name="Faro S."/>
            <person name="Ferguson D."/>
            <person name="Fisher S."/>
            <person name="Foley C.D."/>
            <person name="Franke A."/>
            <person name="Friedrich D."/>
            <person name="Gadbois L."/>
            <person name="Gearin G."/>
            <person name="Gearin C.R."/>
            <person name="Giannoukos G."/>
            <person name="Goode T."/>
            <person name="Graham J."/>
            <person name="Grandbois E."/>
            <person name="Grewal S."/>
            <person name="Gyaltsen K."/>
            <person name="Hafez N."/>
            <person name="Hagos B."/>
            <person name="Hall J."/>
            <person name="Henson C."/>
            <person name="Hollinger A."/>
            <person name="Honan T."/>
            <person name="Huard M.D."/>
            <person name="Hughes L."/>
            <person name="Hurhula B."/>
            <person name="Husby M.E."/>
            <person name="Kamat A."/>
            <person name="Kanga B."/>
            <person name="Kashin S."/>
            <person name="Khazanovich D."/>
            <person name="Kisner P."/>
            <person name="Lance K."/>
            <person name="Lara M."/>
            <person name="Lee W."/>
            <person name="Lennon N."/>
            <person name="Letendre F."/>
            <person name="LeVine R."/>
            <person name="Lipovsky A."/>
            <person name="Liu X."/>
            <person name="Liu J."/>
            <person name="Liu S."/>
            <person name="Lokyitsang T."/>
            <person name="Lokyitsang Y."/>
            <person name="Lubonja R."/>
            <person name="Lui A."/>
            <person name="MacDonald P."/>
            <person name="Magnisalis V."/>
            <person name="Maru K."/>
            <person name="Matthews C."/>
            <person name="McCusker W."/>
            <person name="McDonough S."/>
            <person name="Mehta T."/>
            <person name="Meldrim J."/>
            <person name="Meneus L."/>
            <person name="Mihai O."/>
            <person name="Mihalev A."/>
            <person name="Mihova T."/>
            <person name="Mittelman R."/>
            <person name="Mlenga V."/>
            <person name="Montmayeur A."/>
            <person name="Mulrain L."/>
            <person name="Navidi A."/>
            <person name="Naylor J."/>
            <person name="Negash T."/>
            <person name="Nguyen T."/>
            <person name="Nguyen N."/>
            <person name="Nicol R."/>
            <person name="Norbu C."/>
            <person name="Norbu N."/>
            <person name="Novod N."/>
            <person name="O'Neill B."/>
            <person name="Osman S."/>
            <person name="Markiewicz E."/>
            <person name="Oyono O.L."/>
            <person name="Patti C."/>
            <person name="Phunkhang P."/>
            <person name="Pierre F."/>
            <person name="Priest M."/>
            <person name="Raghuraman S."/>
            <person name="Rege F."/>
            <person name="Reyes R."/>
            <person name="Rise C."/>
            <person name="Rogov P."/>
            <person name="Ross K."/>
            <person name="Ryan E."/>
            <person name="Settipalli S."/>
            <person name="Shea T."/>
            <person name="Sherpa N."/>
            <person name="Shi L."/>
            <person name="Shih D."/>
            <person name="Sparrow T."/>
            <person name="Spaulding J."/>
            <person name="Stalker J."/>
            <person name="Stange-Thomann N."/>
            <person name="Stavropoulos S."/>
            <person name="Stone C."/>
            <person name="Strader C."/>
            <person name="Tesfaye S."/>
            <person name="Thomson T."/>
            <person name="Thoulutsang Y."/>
            <person name="Thoulutsang D."/>
            <person name="Topham K."/>
            <person name="Topping I."/>
            <person name="Tsamla T."/>
            <person name="Vassiliev H."/>
            <person name="Vo A."/>
            <person name="Wangchuk T."/>
            <person name="Wangdi T."/>
            <person name="Weiand M."/>
            <person name="Wilkinson J."/>
            <person name="Wilson A."/>
            <person name="Yadav S."/>
            <person name="Young G."/>
            <person name="Yu Q."/>
            <person name="Zembek L."/>
            <person name="Zhong D."/>
            <person name="Zimmer A."/>
            <person name="Zwirko Z."/>
            <person name="Jaffe D.B."/>
            <person name="Alvarez P."/>
            <person name="Brockman W."/>
            <person name="Butler J."/>
            <person name="Chin C."/>
            <person name="Gnerre S."/>
            <person name="Grabherr M."/>
            <person name="Kleber M."/>
            <person name="Mauceli E."/>
            <person name="MacCallum I."/>
        </authorList>
    </citation>
    <scope>NUCLEOTIDE SEQUENCE [LARGE SCALE GENOMIC DNA]</scope>
    <source>
        <strain evidence="11">MSH-3 / Tucson 14011-0111.49</strain>
    </source>
</reference>
<feature type="region of interest" description="Disordered" evidence="6">
    <location>
        <begin position="438"/>
        <end position="484"/>
    </location>
</feature>
<evidence type="ECO:0000256" key="4">
    <source>
        <dbReference type="ARBA" id="ARBA00023163"/>
    </source>
</evidence>
<dbReference type="Gene3D" id="4.10.280.10">
    <property type="entry name" value="Helix-loop-helix DNA-binding domain"/>
    <property type="match status" value="1"/>
</dbReference>
<keyword evidence="7" id="KW-0812">Transmembrane</keyword>
<evidence type="ECO:0000256" key="7">
    <source>
        <dbReference type="SAM" id="Phobius"/>
    </source>
</evidence>
<organism evidence="11">
    <name type="scientific">Drosophila persimilis</name>
    <name type="common">Fruit fly</name>
    <dbReference type="NCBI Taxonomy" id="7234"/>
    <lineage>
        <taxon>Eukaryota</taxon>
        <taxon>Metazoa</taxon>
        <taxon>Ecdysozoa</taxon>
        <taxon>Arthropoda</taxon>
        <taxon>Hexapoda</taxon>
        <taxon>Insecta</taxon>
        <taxon>Pterygota</taxon>
        <taxon>Neoptera</taxon>
        <taxon>Endopterygota</taxon>
        <taxon>Diptera</taxon>
        <taxon>Brachycera</taxon>
        <taxon>Muscomorpha</taxon>
        <taxon>Ephydroidea</taxon>
        <taxon>Drosophilidae</taxon>
        <taxon>Drosophila</taxon>
        <taxon>Sophophora</taxon>
    </lineage>
</organism>
<dbReference type="CDD" id="cd11440">
    <property type="entry name" value="bHLH-O_Cwo_like"/>
    <property type="match status" value="1"/>
</dbReference>
<gene>
    <name evidence="10" type="primary">Dper\GL23696</name>
    <name evidence="10" type="ORF">Dper_GL23696</name>
</gene>
<keyword evidence="2" id="KW-0805">Transcription regulation</keyword>
<keyword evidence="5" id="KW-0539">Nucleus</keyword>
<dbReference type="GO" id="GO:0046983">
    <property type="term" value="F:protein dimerization activity"/>
    <property type="evidence" value="ECO:0007669"/>
    <property type="project" value="InterPro"/>
</dbReference>